<evidence type="ECO:0000313" key="1">
    <source>
        <dbReference type="EMBL" id="KAH7286523.1"/>
    </source>
</evidence>
<protein>
    <submittedName>
        <fullName evidence="1">Uncharacterized protein</fullName>
    </submittedName>
</protein>
<keyword evidence="2" id="KW-1185">Reference proteome</keyword>
<dbReference type="Proteomes" id="UP000825935">
    <property type="component" value="Chromosome 32"/>
</dbReference>
<reference evidence="1" key="1">
    <citation type="submission" date="2021-08" db="EMBL/GenBank/DDBJ databases">
        <title>WGS assembly of Ceratopteris richardii.</title>
        <authorList>
            <person name="Marchant D.B."/>
            <person name="Chen G."/>
            <person name="Jenkins J."/>
            <person name="Shu S."/>
            <person name="Leebens-Mack J."/>
            <person name="Grimwood J."/>
            <person name="Schmutz J."/>
            <person name="Soltis P."/>
            <person name="Soltis D."/>
            <person name="Chen Z.-H."/>
        </authorList>
    </citation>
    <scope>NUCLEOTIDE SEQUENCE</scope>
    <source>
        <strain evidence="1">Whitten #5841</strain>
        <tissue evidence="1">Leaf</tissue>
    </source>
</reference>
<evidence type="ECO:0000313" key="2">
    <source>
        <dbReference type="Proteomes" id="UP000825935"/>
    </source>
</evidence>
<accession>A0A8T2QT58</accession>
<name>A0A8T2QT58_CERRI</name>
<sequence length="36" mass="4094">MSISFCALTYPFYVTCLLYFFQTQASIDCASSDQMP</sequence>
<gene>
    <name evidence="1" type="ORF">KP509_32G011000</name>
</gene>
<organism evidence="1 2">
    <name type="scientific">Ceratopteris richardii</name>
    <name type="common">Triangle waterfern</name>
    <dbReference type="NCBI Taxonomy" id="49495"/>
    <lineage>
        <taxon>Eukaryota</taxon>
        <taxon>Viridiplantae</taxon>
        <taxon>Streptophyta</taxon>
        <taxon>Embryophyta</taxon>
        <taxon>Tracheophyta</taxon>
        <taxon>Polypodiopsida</taxon>
        <taxon>Polypodiidae</taxon>
        <taxon>Polypodiales</taxon>
        <taxon>Pteridineae</taxon>
        <taxon>Pteridaceae</taxon>
        <taxon>Parkerioideae</taxon>
        <taxon>Ceratopteris</taxon>
    </lineage>
</organism>
<dbReference type="EMBL" id="CM035437">
    <property type="protein sequence ID" value="KAH7286523.1"/>
    <property type="molecule type" value="Genomic_DNA"/>
</dbReference>
<comment type="caution">
    <text evidence="1">The sequence shown here is derived from an EMBL/GenBank/DDBJ whole genome shotgun (WGS) entry which is preliminary data.</text>
</comment>
<dbReference type="AlphaFoldDB" id="A0A8T2QT58"/>
<proteinExistence type="predicted"/>